<evidence type="ECO:0000313" key="3">
    <source>
        <dbReference type="Proteomes" id="UP000823603"/>
    </source>
</evidence>
<accession>A0A9D9NEF0</accession>
<dbReference type="InterPro" id="IPR029140">
    <property type="entry name" value="Mfa1_C"/>
</dbReference>
<reference evidence="2" key="1">
    <citation type="submission" date="2020-10" db="EMBL/GenBank/DDBJ databases">
        <authorList>
            <person name="Gilroy R."/>
        </authorList>
    </citation>
    <scope>NUCLEOTIDE SEQUENCE</scope>
    <source>
        <strain evidence="2">B2-22910</strain>
    </source>
</reference>
<name>A0A9D9NEF0_9BACT</name>
<evidence type="ECO:0000313" key="2">
    <source>
        <dbReference type="EMBL" id="MBO8470195.1"/>
    </source>
</evidence>
<organism evidence="2 3">
    <name type="scientific">Candidatus Cryptobacteroides faecavium</name>
    <dbReference type="NCBI Taxonomy" id="2840762"/>
    <lineage>
        <taxon>Bacteria</taxon>
        <taxon>Pseudomonadati</taxon>
        <taxon>Bacteroidota</taxon>
        <taxon>Bacteroidia</taxon>
        <taxon>Bacteroidales</taxon>
        <taxon>Candidatus Cryptobacteroides</taxon>
    </lineage>
</organism>
<dbReference type="AlphaFoldDB" id="A0A9D9NEF0"/>
<dbReference type="Gene3D" id="2.60.40.3690">
    <property type="match status" value="1"/>
</dbReference>
<reference evidence="2" key="2">
    <citation type="journal article" date="2021" name="PeerJ">
        <title>Extensive microbial diversity within the chicken gut microbiome revealed by metagenomics and culture.</title>
        <authorList>
            <person name="Gilroy R."/>
            <person name="Ravi A."/>
            <person name="Getino M."/>
            <person name="Pursley I."/>
            <person name="Horton D.L."/>
            <person name="Alikhan N.F."/>
            <person name="Baker D."/>
            <person name="Gharbi K."/>
            <person name="Hall N."/>
            <person name="Watson M."/>
            <person name="Adriaenssens E.M."/>
            <person name="Foster-Nyarko E."/>
            <person name="Jarju S."/>
            <person name="Secka A."/>
            <person name="Antonio M."/>
            <person name="Oren A."/>
            <person name="Chaudhuri R.R."/>
            <person name="La Ragione R."/>
            <person name="Hildebrand F."/>
            <person name="Pallen M.J."/>
        </authorList>
    </citation>
    <scope>NUCLEOTIDE SEQUENCE</scope>
    <source>
        <strain evidence="2">B2-22910</strain>
    </source>
</reference>
<protein>
    <submittedName>
        <fullName evidence="2">Fimbria major subunit</fullName>
    </submittedName>
</protein>
<dbReference type="Proteomes" id="UP000823603">
    <property type="component" value="Unassembled WGS sequence"/>
</dbReference>
<proteinExistence type="predicted"/>
<evidence type="ECO:0000259" key="1">
    <source>
        <dbReference type="Pfam" id="PF15495"/>
    </source>
</evidence>
<feature type="domain" description="Minor fimbrium subunit Mfa1 C-terminal" evidence="1">
    <location>
        <begin position="334"/>
        <end position="407"/>
    </location>
</feature>
<dbReference type="EMBL" id="JADIMB010000001">
    <property type="protein sequence ID" value="MBO8470195.1"/>
    <property type="molecule type" value="Genomic_DNA"/>
</dbReference>
<dbReference type="Pfam" id="PF15495">
    <property type="entry name" value="Fimbrillin_C"/>
    <property type="match status" value="1"/>
</dbReference>
<gene>
    <name evidence="2" type="ORF">IAB82_00165</name>
</gene>
<comment type="caution">
    <text evidence="2">The sequence shown here is derived from an EMBL/GenBank/DDBJ whole genome shotgun (WGS) entry which is preliminary data.</text>
</comment>
<sequence>MDFNITDFRIYLFNSSTGLLETMFGMDSNGTDVGPVSSLLPAADGSVTISTEEALSGRKDMVVLANLEIFGTSGSQGGTDRPEWLTYPEVTLGVTPISDFKAAVCTIPGGVSTLFPDDAATVPMSSIRQVTLQPDTENILEISLERLISRVSLALGENLNDMSPYGYIEKTPSYKALSVANEFYLLPRTGTDGIWTTPLYSLPDHTGKYSDAPDYNDSQPYRTYTSYVTENRVAVNTPENTTGLLVKAAFRPIVLYDGNGQNPWRWDESSRSYFDLDGNRHSLPDESVDGQTYRTYWRLWRKDASEASVNYYYEDPALKADPFFDTELWESVPYRNFECWYRIFLEDQSQTPATSVQRNRWFDVKITSCSGAGYPTEDGAIDSPSVPDPDSNIEIGITFKVRDWEDNDIPVEL</sequence>